<organism evidence="2">
    <name type="scientific">marine sediment metagenome</name>
    <dbReference type="NCBI Taxonomy" id="412755"/>
    <lineage>
        <taxon>unclassified sequences</taxon>
        <taxon>metagenomes</taxon>
        <taxon>ecological metagenomes</taxon>
    </lineage>
</organism>
<evidence type="ECO:0000259" key="1">
    <source>
        <dbReference type="PROSITE" id="PS50819"/>
    </source>
</evidence>
<proteinExistence type="predicted"/>
<evidence type="ECO:0000313" key="2">
    <source>
        <dbReference type="EMBL" id="KKN22665.1"/>
    </source>
</evidence>
<sequence>MVYNIDIMKLYENKDWLTKQYWGTKLSSVKIAKICSVTKTTIFRWMRRHDIPRRNKIDVDNLREGTRKYLLNENIFKECDTAEKAYWIGFIMADGNISHRDDEKHYRLKIRLQKRDKNHIEKFLKFLSSNVPIKETNYNNNPPTAGVEINGKKLVNTLEQYGIVPRKTGKEQIKNIPEQYYPDFIRGYFDGDGCLALSKRYRKRNSLAFFLACASQKFLQEVQDILLKECNLTKTKIIQQNNCYSLRYGGNLQVPRIFNYLLQNSDVQLERKYKLLEEN</sequence>
<comment type="caution">
    <text evidence="2">The sequence shown here is derived from an EMBL/GenBank/DDBJ whole genome shotgun (WGS) entry which is preliminary data.</text>
</comment>
<feature type="domain" description="DOD-type homing endonuclease" evidence="1">
    <location>
        <begin position="87"/>
        <end position="227"/>
    </location>
</feature>
<dbReference type="GO" id="GO:0004519">
    <property type="term" value="F:endonuclease activity"/>
    <property type="evidence" value="ECO:0007669"/>
    <property type="project" value="InterPro"/>
</dbReference>
<dbReference type="InterPro" id="IPR027434">
    <property type="entry name" value="Homing_endonucl"/>
</dbReference>
<protein>
    <recommendedName>
        <fullName evidence="1">DOD-type homing endonuclease domain-containing protein</fullName>
    </recommendedName>
</protein>
<dbReference type="PROSITE" id="PS50819">
    <property type="entry name" value="INTEIN_ENDONUCLEASE"/>
    <property type="match status" value="1"/>
</dbReference>
<reference evidence="2" key="1">
    <citation type="journal article" date="2015" name="Nature">
        <title>Complex archaea that bridge the gap between prokaryotes and eukaryotes.</title>
        <authorList>
            <person name="Spang A."/>
            <person name="Saw J.H."/>
            <person name="Jorgensen S.L."/>
            <person name="Zaremba-Niedzwiedzka K."/>
            <person name="Martijn J."/>
            <person name="Lind A.E."/>
            <person name="van Eijk R."/>
            <person name="Schleper C."/>
            <person name="Guy L."/>
            <person name="Ettema T.J."/>
        </authorList>
    </citation>
    <scope>NUCLEOTIDE SEQUENCE</scope>
</reference>
<accession>A0A0F9NT11</accession>
<dbReference type="SUPFAM" id="SSF55608">
    <property type="entry name" value="Homing endonucleases"/>
    <property type="match status" value="1"/>
</dbReference>
<dbReference type="Gene3D" id="3.10.28.10">
    <property type="entry name" value="Homing endonucleases"/>
    <property type="match status" value="1"/>
</dbReference>
<dbReference type="EMBL" id="LAZR01003039">
    <property type="protein sequence ID" value="KKN22665.1"/>
    <property type="molecule type" value="Genomic_DNA"/>
</dbReference>
<name>A0A0F9NT11_9ZZZZ</name>
<dbReference type="AlphaFoldDB" id="A0A0F9NT11"/>
<dbReference type="InterPro" id="IPR004042">
    <property type="entry name" value="Intein_endonuc_central"/>
</dbReference>
<gene>
    <name evidence="2" type="ORF">LCGC14_0912750</name>
</gene>
<dbReference type="Pfam" id="PF14528">
    <property type="entry name" value="LAGLIDADG_3"/>
    <property type="match status" value="1"/>
</dbReference>
<dbReference type="InterPro" id="IPR004860">
    <property type="entry name" value="LAGLIDADG_dom"/>
</dbReference>